<dbReference type="InterPro" id="IPR029058">
    <property type="entry name" value="AB_hydrolase_fold"/>
</dbReference>
<dbReference type="OrthoDB" id="416344at2759"/>
<comment type="similarity">
    <text evidence="1 3">Belongs to the peptidase S9A family.</text>
</comment>
<evidence type="ECO:0000256" key="2">
    <source>
        <dbReference type="ARBA" id="ARBA00022801"/>
    </source>
</evidence>
<keyword evidence="3" id="KW-0645">Protease</keyword>
<keyword evidence="2 3" id="KW-0378">Hydrolase</keyword>
<accession>A0A0B1RXD5</accession>
<dbReference type="AlphaFoldDB" id="A0A0B1RXD5"/>
<dbReference type="GO" id="GO:0004252">
    <property type="term" value="F:serine-type endopeptidase activity"/>
    <property type="evidence" value="ECO:0007669"/>
    <property type="project" value="UniProtKB-UniRule"/>
</dbReference>
<dbReference type="Proteomes" id="UP000053660">
    <property type="component" value="Unassembled WGS sequence"/>
</dbReference>
<gene>
    <name evidence="5" type="ORF">OESDEN_22657</name>
</gene>
<dbReference type="SUPFAM" id="SSF53474">
    <property type="entry name" value="alpha/beta-Hydrolases"/>
    <property type="match status" value="1"/>
</dbReference>
<keyword evidence="3" id="KW-0720">Serine protease</keyword>
<evidence type="ECO:0000256" key="3">
    <source>
        <dbReference type="RuleBase" id="RU368024"/>
    </source>
</evidence>
<sequence length="223" mass="24614">MMLQAYISLPLNVPLRTAWDVREADKGYAELGMLPLVPQKMVVDVHGGPGSRNIYSSAPRNAWLTSRGYAVLQVNYRGSTGFGKQLTNAGNGEWGRKMHFDILDAVEFAVEKGIANKFQIAIMGGSYGGYEVLVALTSNPDIFACGVDIFGPSNLITLSESAPPYWRPVYRRFVRMMGVDPGTEEGRRTLRARSPLFFADRVTKPLIILQGANDIRVKQQESG</sequence>
<protein>
    <recommendedName>
        <fullName evidence="3">Prolyl endopeptidase</fullName>
        <ecNumber evidence="3">3.4.21.-</ecNumber>
    </recommendedName>
</protein>
<proteinExistence type="inferred from homology"/>
<dbReference type="EMBL" id="KN610481">
    <property type="protein sequence ID" value="KHJ77723.1"/>
    <property type="molecule type" value="Genomic_DNA"/>
</dbReference>
<dbReference type="PANTHER" id="PTHR42776">
    <property type="entry name" value="SERINE PEPTIDASE S9 FAMILY MEMBER"/>
    <property type="match status" value="1"/>
</dbReference>
<evidence type="ECO:0000313" key="5">
    <source>
        <dbReference type="EMBL" id="KHJ77723.1"/>
    </source>
</evidence>
<dbReference type="GO" id="GO:0006508">
    <property type="term" value="P:proteolysis"/>
    <property type="evidence" value="ECO:0007669"/>
    <property type="project" value="UniProtKB-KW"/>
</dbReference>
<dbReference type="InterPro" id="IPR001375">
    <property type="entry name" value="Peptidase_S9_cat"/>
</dbReference>
<dbReference type="PRINTS" id="PR00862">
    <property type="entry name" value="PROLIGOPTASE"/>
</dbReference>
<dbReference type="InterPro" id="IPR002470">
    <property type="entry name" value="Peptidase_S9A"/>
</dbReference>
<dbReference type="PANTHER" id="PTHR42776:SF27">
    <property type="entry name" value="DIPEPTIDYL PEPTIDASE FAMILY MEMBER 6"/>
    <property type="match status" value="1"/>
</dbReference>
<reference evidence="5 6" key="1">
    <citation type="submission" date="2014-03" db="EMBL/GenBank/DDBJ databases">
        <title>Draft genome of the hookworm Oesophagostomum dentatum.</title>
        <authorList>
            <person name="Mitreva M."/>
        </authorList>
    </citation>
    <scope>NUCLEOTIDE SEQUENCE [LARGE SCALE GENOMIC DNA]</scope>
    <source>
        <strain evidence="5 6">OD-Hann</strain>
    </source>
</reference>
<keyword evidence="6" id="KW-1185">Reference proteome</keyword>
<dbReference type="Gene3D" id="3.40.50.1820">
    <property type="entry name" value="alpha/beta hydrolase"/>
    <property type="match status" value="1"/>
</dbReference>
<name>A0A0B1RXD5_OESDE</name>
<dbReference type="EC" id="3.4.21.-" evidence="3"/>
<evidence type="ECO:0000313" key="6">
    <source>
        <dbReference type="Proteomes" id="UP000053660"/>
    </source>
</evidence>
<evidence type="ECO:0000259" key="4">
    <source>
        <dbReference type="Pfam" id="PF00326"/>
    </source>
</evidence>
<evidence type="ECO:0000256" key="1">
    <source>
        <dbReference type="ARBA" id="ARBA00005228"/>
    </source>
</evidence>
<feature type="domain" description="Peptidase S9 prolyl oligopeptidase catalytic" evidence="4">
    <location>
        <begin position="60"/>
        <end position="222"/>
    </location>
</feature>
<dbReference type="Pfam" id="PF00326">
    <property type="entry name" value="Peptidase_S9"/>
    <property type="match status" value="1"/>
</dbReference>
<organism evidence="5 6">
    <name type="scientific">Oesophagostomum dentatum</name>
    <name type="common">Nodular worm</name>
    <dbReference type="NCBI Taxonomy" id="61180"/>
    <lineage>
        <taxon>Eukaryota</taxon>
        <taxon>Metazoa</taxon>
        <taxon>Ecdysozoa</taxon>
        <taxon>Nematoda</taxon>
        <taxon>Chromadorea</taxon>
        <taxon>Rhabditida</taxon>
        <taxon>Rhabditina</taxon>
        <taxon>Rhabditomorpha</taxon>
        <taxon>Strongyloidea</taxon>
        <taxon>Strongylidae</taxon>
        <taxon>Oesophagostomum</taxon>
    </lineage>
</organism>